<evidence type="ECO:0000313" key="2">
    <source>
        <dbReference type="EMBL" id="PON72613.1"/>
    </source>
</evidence>
<accession>A0A2P5DH84</accession>
<organism evidence="2 3">
    <name type="scientific">Parasponia andersonii</name>
    <name type="common">Sponia andersonii</name>
    <dbReference type="NCBI Taxonomy" id="3476"/>
    <lineage>
        <taxon>Eukaryota</taxon>
        <taxon>Viridiplantae</taxon>
        <taxon>Streptophyta</taxon>
        <taxon>Embryophyta</taxon>
        <taxon>Tracheophyta</taxon>
        <taxon>Spermatophyta</taxon>
        <taxon>Magnoliopsida</taxon>
        <taxon>eudicotyledons</taxon>
        <taxon>Gunneridae</taxon>
        <taxon>Pentapetalae</taxon>
        <taxon>rosids</taxon>
        <taxon>fabids</taxon>
        <taxon>Rosales</taxon>
        <taxon>Cannabaceae</taxon>
        <taxon>Parasponia</taxon>
    </lineage>
</organism>
<evidence type="ECO:0000256" key="1">
    <source>
        <dbReference type="SAM" id="MobiDB-lite"/>
    </source>
</evidence>
<sequence>MAFTSHHVPTEPTASDPMVFDRPSDPMVFDPNEIPTSSGRRKARVEALSSRERWMLIIIDPDKDIVWFLDPVNSDLRDEIGHTIFQ</sequence>
<protein>
    <submittedName>
        <fullName evidence="2">Uncharacterized protein</fullName>
    </submittedName>
</protein>
<evidence type="ECO:0000313" key="3">
    <source>
        <dbReference type="Proteomes" id="UP000237105"/>
    </source>
</evidence>
<dbReference type="Proteomes" id="UP000237105">
    <property type="component" value="Unassembled WGS sequence"/>
</dbReference>
<comment type="caution">
    <text evidence="2">The sequence shown here is derived from an EMBL/GenBank/DDBJ whole genome shotgun (WGS) entry which is preliminary data.</text>
</comment>
<proteinExistence type="predicted"/>
<dbReference type="AlphaFoldDB" id="A0A2P5DH84"/>
<name>A0A2P5DH84_PARAD</name>
<gene>
    <name evidence="2" type="ORF">PanWU01x14_063790</name>
</gene>
<dbReference type="EMBL" id="JXTB01000038">
    <property type="protein sequence ID" value="PON72613.1"/>
    <property type="molecule type" value="Genomic_DNA"/>
</dbReference>
<keyword evidence="3" id="KW-1185">Reference proteome</keyword>
<feature type="region of interest" description="Disordered" evidence="1">
    <location>
        <begin position="1"/>
        <end position="42"/>
    </location>
</feature>
<reference evidence="3" key="1">
    <citation type="submission" date="2016-06" db="EMBL/GenBank/DDBJ databases">
        <title>Parallel loss of symbiosis genes in relatives of nitrogen-fixing non-legume Parasponia.</title>
        <authorList>
            <person name="Van Velzen R."/>
            <person name="Holmer R."/>
            <person name="Bu F."/>
            <person name="Rutten L."/>
            <person name="Van Zeijl A."/>
            <person name="Liu W."/>
            <person name="Santuari L."/>
            <person name="Cao Q."/>
            <person name="Sharma T."/>
            <person name="Shen D."/>
            <person name="Roswanjaya Y."/>
            <person name="Wardhani T."/>
            <person name="Kalhor M.S."/>
            <person name="Jansen J."/>
            <person name="Van den Hoogen J."/>
            <person name="Gungor B."/>
            <person name="Hartog M."/>
            <person name="Hontelez J."/>
            <person name="Verver J."/>
            <person name="Yang W.-C."/>
            <person name="Schijlen E."/>
            <person name="Repin R."/>
            <person name="Schilthuizen M."/>
            <person name="Schranz E."/>
            <person name="Heidstra R."/>
            <person name="Miyata K."/>
            <person name="Fedorova E."/>
            <person name="Kohlen W."/>
            <person name="Bisseling T."/>
            <person name="Smit S."/>
            <person name="Geurts R."/>
        </authorList>
    </citation>
    <scope>NUCLEOTIDE SEQUENCE [LARGE SCALE GENOMIC DNA]</scope>
    <source>
        <strain evidence="3">cv. WU1-14</strain>
    </source>
</reference>